<proteinExistence type="predicted"/>
<feature type="non-terminal residue" evidence="1">
    <location>
        <position position="1"/>
    </location>
</feature>
<evidence type="ECO:0008006" key="3">
    <source>
        <dbReference type="Google" id="ProtNLM"/>
    </source>
</evidence>
<comment type="caution">
    <text evidence="1">The sequence shown here is derived from an EMBL/GenBank/DDBJ whole genome shotgun (WGS) entry which is preliminary data.</text>
</comment>
<evidence type="ECO:0000313" key="2">
    <source>
        <dbReference type="Proteomes" id="UP001165586"/>
    </source>
</evidence>
<gene>
    <name evidence="1" type="ORF">N1032_25585</name>
</gene>
<keyword evidence="2" id="KW-1185">Reference proteome</keyword>
<name>A0ABT2HAY5_9MICO</name>
<dbReference type="RefSeq" id="WP_259543414.1">
    <property type="nucleotide sequence ID" value="NZ_JANLCJ010000417.1"/>
</dbReference>
<reference evidence="1" key="1">
    <citation type="submission" date="2022-08" db="EMBL/GenBank/DDBJ databases">
        <authorList>
            <person name="Deng Y."/>
            <person name="Han X.-F."/>
            <person name="Zhang Y.-Q."/>
        </authorList>
    </citation>
    <scope>NUCLEOTIDE SEQUENCE</scope>
    <source>
        <strain evidence="1">CPCC 203386</strain>
    </source>
</reference>
<dbReference type="Proteomes" id="UP001165586">
    <property type="component" value="Unassembled WGS sequence"/>
</dbReference>
<evidence type="ECO:0000313" key="1">
    <source>
        <dbReference type="EMBL" id="MCS5737105.1"/>
    </source>
</evidence>
<organism evidence="1 2">
    <name type="scientific">Herbiconiux daphne</name>
    <dbReference type="NCBI Taxonomy" id="2970914"/>
    <lineage>
        <taxon>Bacteria</taxon>
        <taxon>Bacillati</taxon>
        <taxon>Actinomycetota</taxon>
        <taxon>Actinomycetes</taxon>
        <taxon>Micrococcales</taxon>
        <taxon>Microbacteriaceae</taxon>
        <taxon>Herbiconiux</taxon>
    </lineage>
</organism>
<sequence length="61" mass="6759">DQKGQVLFEIKLAENAAFSTCVEFVKLTRNDAGEWTVTNLTNPIGVSKANGLEDLLDKYNK</sequence>
<protein>
    <recommendedName>
        <fullName evidence="3">TerD domain-containing protein</fullName>
    </recommendedName>
</protein>
<dbReference type="EMBL" id="JANLCJ010000417">
    <property type="protein sequence ID" value="MCS5737105.1"/>
    <property type="molecule type" value="Genomic_DNA"/>
</dbReference>
<accession>A0ABT2HAY5</accession>